<dbReference type="GO" id="GO:0065002">
    <property type="term" value="P:intracellular protein transmembrane transport"/>
    <property type="evidence" value="ECO:0007669"/>
    <property type="project" value="TreeGrafter"/>
</dbReference>
<keyword evidence="3 5" id="KW-1133">Transmembrane helix</keyword>
<keyword evidence="2 5" id="KW-0812">Transmembrane</keyword>
<keyword evidence="4 5" id="KW-0472">Membrane</keyword>
<comment type="subcellular location">
    <subcellularLocation>
        <location evidence="5">Cell membrane</location>
        <topology evidence="5">Multi-pass membrane protein</topology>
    </subcellularLocation>
    <subcellularLocation>
        <location evidence="1">Membrane</location>
        <topology evidence="1">Multi-pass membrane protein</topology>
    </subcellularLocation>
</comment>
<feature type="transmembrane region" description="Helical" evidence="5">
    <location>
        <begin position="226"/>
        <end position="245"/>
    </location>
</feature>
<evidence type="ECO:0000313" key="8">
    <source>
        <dbReference type="Proteomes" id="UP000191110"/>
    </source>
</evidence>
<dbReference type="EMBL" id="MPRL01000015">
    <property type="protein sequence ID" value="OOZ40959.1"/>
    <property type="molecule type" value="Genomic_DNA"/>
</dbReference>
<evidence type="ECO:0000256" key="3">
    <source>
        <dbReference type="ARBA" id="ARBA00022989"/>
    </source>
</evidence>
<feature type="transmembrane region" description="Helical" evidence="5">
    <location>
        <begin position="31"/>
        <end position="53"/>
    </location>
</feature>
<dbReference type="OrthoDB" id="9777044at2"/>
<feature type="region of interest" description="Disordered" evidence="6">
    <location>
        <begin position="259"/>
        <end position="284"/>
    </location>
</feature>
<evidence type="ECO:0000256" key="1">
    <source>
        <dbReference type="ARBA" id="ARBA00004141"/>
    </source>
</evidence>
<sequence>MSENSATPDDQVNEQPFVSHLFELRDRLLRVVLAILVLFLGLFPFANDIYVIVAGPLLESLPTGSTMIVTGPIDAFFTPMKLTLVLSIYIVMPFILLQVWGFIAPGLYTHERQLVFPLMASSSLLFYAGMAFAYFVVFPIMFPFLVGYTPEGAQMMPDIGRYLEIVLKLFFAFGLAFEVPIATILLVTTGMTTPESLTEKRPYVIVFAFIFGMLLTPPDIFSQTLLAIPMWILFEVGVWYSRILVKRKRKREIDEGLIDPEAESDVDESGEARFTPMSDEEMDEELDRIEAEEAFYDDDEEETPKKS</sequence>
<dbReference type="PRINTS" id="PR01840">
    <property type="entry name" value="TATCFAMILY"/>
</dbReference>
<keyword evidence="8" id="KW-1185">Reference proteome</keyword>
<comment type="function">
    <text evidence="5">Part of the twin-arginine translocation (Tat) system that transports large folded proteins containing a characteristic twin-arginine motif in their signal peptide across membranes. Together with TatB, TatC is part of a receptor directly interacting with Tat signal peptides.</text>
</comment>
<dbReference type="InterPro" id="IPR002033">
    <property type="entry name" value="TatC"/>
</dbReference>
<dbReference type="PANTHER" id="PTHR30371:SF0">
    <property type="entry name" value="SEC-INDEPENDENT PROTEIN TRANSLOCASE PROTEIN TATC, CHLOROPLASTIC-RELATED"/>
    <property type="match status" value="1"/>
</dbReference>
<dbReference type="NCBIfam" id="TIGR00945">
    <property type="entry name" value="tatC"/>
    <property type="match status" value="1"/>
</dbReference>
<reference evidence="7 8" key="1">
    <citation type="submission" date="2016-11" db="EMBL/GenBank/DDBJ databases">
        <title>Mixed transmission modes and dynamic genome evolution in an obligate animal-bacterial symbiosis.</title>
        <authorList>
            <person name="Russell S.L."/>
            <person name="Corbett-Detig R.B."/>
            <person name="Cavanaugh C.M."/>
        </authorList>
    </citation>
    <scope>NUCLEOTIDE SEQUENCE [LARGE SCALE GENOMIC DNA]</scope>
    <source>
        <strain evidence="7">Sveles-Q1</strain>
    </source>
</reference>
<dbReference type="RefSeq" id="WP_078483059.1">
    <property type="nucleotide sequence ID" value="NZ_MPRL01000015.1"/>
</dbReference>
<proteinExistence type="inferred from homology"/>
<evidence type="ECO:0000256" key="5">
    <source>
        <dbReference type="HAMAP-Rule" id="MF_00902"/>
    </source>
</evidence>
<evidence type="ECO:0000256" key="2">
    <source>
        <dbReference type="ARBA" id="ARBA00022692"/>
    </source>
</evidence>
<organism evidence="7 8">
    <name type="scientific">Solemya pervernicosa gill symbiont</name>
    <dbReference type="NCBI Taxonomy" id="642797"/>
    <lineage>
        <taxon>Bacteria</taxon>
        <taxon>Pseudomonadati</taxon>
        <taxon>Pseudomonadota</taxon>
        <taxon>Gammaproteobacteria</taxon>
        <taxon>sulfur-oxidizing symbionts</taxon>
    </lineage>
</organism>
<keyword evidence="5" id="KW-1003">Cell membrane</keyword>
<feature type="compositionally biased region" description="Acidic residues" evidence="6">
    <location>
        <begin position="259"/>
        <end position="269"/>
    </location>
</feature>
<evidence type="ECO:0000256" key="6">
    <source>
        <dbReference type="SAM" id="MobiDB-lite"/>
    </source>
</evidence>
<protein>
    <recommendedName>
        <fullName evidence="5">Sec-independent protein translocase protein TatC</fullName>
    </recommendedName>
</protein>
<keyword evidence="5" id="KW-0653">Protein transport</keyword>
<feature type="transmembrane region" description="Helical" evidence="5">
    <location>
        <begin position="82"/>
        <end position="103"/>
    </location>
</feature>
<comment type="subunit">
    <text evidence="5">The Tat system comprises two distinct complexes: a TatABC complex, containing multiple copies of TatA, TatB and TatC subunits, and a separate TatA complex, containing only TatA subunits. Substrates initially bind to the TatABC complex, which probably triggers association of the separate TatA complex to form the active translocon.</text>
</comment>
<feature type="transmembrane region" description="Helical" evidence="5">
    <location>
        <begin position="165"/>
        <end position="191"/>
    </location>
</feature>
<dbReference type="GO" id="GO:0009977">
    <property type="term" value="F:proton motive force dependent protein transmembrane transporter activity"/>
    <property type="evidence" value="ECO:0007669"/>
    <property type="project" value="TreeGrafter"/>
</dbReference>
<keyword evidence="5" id="KW-0813">Transport</keyword>
<name>A0A1T2L777_9GAMM</name>
<feature type="transmembrane region" description="Helical" evidence="5">
    <location>
        <begin position="203"/>
        <end position="220"/>
    </location>
</feature>
<dbReference type="HAMAP" id="MF_00902">
    <property type="entry name" value="TatC"/>
    <property type="match status" value="1"/>
</dbReference>
<accession>A0A1T2L777</accession>
<comment type="caution">
    <text evidence="7">The sequence shown here is derived from an EMBL/GenBank/DDBJ whole genome shotgun (WGS) entry which is preliminary data.</text>
</comment>
<keyword evidence="5" id="KW-0811">Translocation</keyword>
<dbReference type="GO" id="GO:0043953">
    <property type="term" value="P:protein transport by the Tat complex"/>
    <property type="evidence" value="ECO:0007669"/>
    <property type="project" value="UniProtKB-UniRule"/>
</dbReference>
<dbReference type="PANTHER" id="PTHR30371">
    <property type="entry name" value="SEC-INDEPENDENT PROTEIN TRANSLOCASE PROTEIN TATC"/>
    <property type="match status" value="1"/>
</dbReference>
<evidence type="ECO:0000256" key="4">
    <source>
        <dbReference type="ARBA" id="ARBA00023136"/>
    </source>
</evidence>
<gene>
    <name evidence="5" type="primary">tatC</name>
    <name evidence="7" type="ORF">BOW53_05360</name>
</gene>
<dbReference type="Proteomes" id="UP000191110">
    <property type="component" value="Unassembled WGS sequence"/>
</dbReference>
<comment type="similarity">
    <text evidence="5">Belongs to the TatC family.</text>
</comment>
<evidence type="ECO:0000313" key="7">
    <source>
        <dbReference type="EMBL" id="OOZ40959.1"/>
    </source>
</evidence>
<dbReference type="Pfam" id="PF00902">
    <property type="entry name" value="TatC"/>
    <property type="match status" value="1"/>
</dbReference>
<dbReference type="AlphaFoldDB" id="A0A1T2L777"/>
<feature type="transmembrane region" description="Helical" evidence="5">
    <location>
        <begin position="124"/>
        <end position="145"/>
    </location>
</feature>
<dbReference type="GO" id="GO:0033281">
    <property type="term" value="C:TAT protein transport complex"/>
    <property type="evidence" value="ECO:0007669"/>
    <property type="project" value="UniProtKB-UniRule"/>
</dbReference>